<evidence type="ECO:0000313" key="3">
    <source>
        <dbReference type="EMBL" id="KAH7963459.1"/>
    </source>
</evidence>
<gene>
    <name evidence="3" type="ORF">HPB52_021226</name>
</gene>
<reference evidence="3" key="1">
    <citation type="journal article" date="2020" name="Cell">
        <title>Large-Scale Comparative Analyses of Tick Genomes Elucidate Their Genetic Diversity and Vector Capacities.</title>
        <authorList>
            <consortium name="Tick Genome and Microbiome Consortium (TIGMIC)"/>
            <person name="Jia N."/>
            <person name="Wang J."/>
            <person name="Shi W."/>
            <person name="Du L."/>
            <person name="Sun Y."/>
            <person name="Zhan W."/>
            <person name="Jiang J.F."/>
            <person name="Wang Q."/>
            <person name="Zhang B."/>
            <person name="Ji P."/>
            <person name="Bell-Sakyi L."/>
            <person name="Cui X.M."/>
            <person name="Yuan T.T."/>
            <person name="Jiang B.G."/>
            <person name="Yang W.F."/>
            <person name="Lam T.T."/>
            <person name="Chang Q.C."/>
            <person name="Ding S.J."/>
            <person name="Wang X.J."/>
            <person name="Zhu J.G."/>
            <person name="Ruan X.D."/>
            <person name="Zhao L."/>
            <person name="Wei J.T."/>
            <person name="Ye R.Z."/>
            <person name="Que T.C."/>
            <person name="Du C.H."/>
            <person name="Zhou Y.H."/>
            <person name="Cheng J.X."/>
            <person name="Dai P.F."/>
            <person name="Guo W.B."/>
            <person name="Han X.H."/>
            <person name="Huang E.J."/>
            <person name="Li L.F."/>
            <person name="Wei W."/>
            <person name="Gao Y.C."/>
            <person name="Liu J.Z."/>
            <person name="Shao H.Z."/>
            <person name="Wang X."/>
            <person name="Wang C.C."/>
            <person name="Yang T.C."/>
            <person name="Huo Q.B."/>
            <person name="Li W."/>
            <person name="Chen H.Y."/>
            <person name="Chen S.E."/>
            <person name="Zhou L.G."/>
            <person name="Ni X.B."/>
            <person name="Tian J.H."/>
            <person name="Sheng Y."/>
            <person name="Liu T."/>
            <person name="Pan Y.S."/>
            <person name="Xia L.Y."/>
            <person name="Li J."/>
            <person name="Zhao F."/>
            <person name="Cao W.C."/>
        </authorList>
    </citation>
    <scope>NUCLEOTIDE SEQUENCE</scope>
    <source>
        <strain evidence="3">Rsan-2018</strain>
    </source>
</reference>
<feature type="region of interest" description="Disordered" evidence="1">
    <location>
        <begin position="371"/>
        <end position="400"/>
    </location>
</feature>
<dbReference type="InterPro" id="IPR049012">
    <property type="entry name" value="Mutator_transp_dom"/>
</dbReference>
<feature type="compositionally biased region" description="Basic residues" evidence="1">
    <location>
        <begin position="8"/>
        <end position="21"/>
    </location>
</feature>
<name>A0A9D4Q332_RHISA</name>
<dbReference type="EMBL" id="JABSTV010001249">
    <property type="protein sequence ID" value="KAH7963459.1"/>
    <property type="molecule type" value="Genomic_DNA"/>
</dbReference>
<evidence type="ECO:0000256" key="1">
    <source>
        <dbReference type="SAM" id="MobiDB-lite"/>
    </source>
</evidence>
<sequence length="400" mass="43124">MPGSAQKFHTRHKFGKKRKKSQANNFKARLLARSVNEDRYGSPADAADASLTASPASPACDAPERDASPAHPSPERGDEHCEHRDCATPISSADSEGIAEAPEAVDGELGLAGPPVTDASQSSGCVRRDTTLLTQSELQVRRTKADSRLQELASTAASKRKFEFLKNDAPAGAAPTEPNEEASFLIADLGCFEVHKKNGLKYTTILSDGDSRTFLALQEADVYGFIKVQKEDCVNHVQKRMGTALRNLVARHKGGASETLGGRGRLTGDLIAKLSSYYGWALKSHKGDVEGMHRAAQTLGAGRTQLLPKGSPLQGIITICHNVCARLFCQFMSALEAAAAEAVMKFNCGNLRTSTGILDELSLNPSLPSVRRMTEKDRRRVADSNRKRASSEKPLQTCAH</sequence>
<reference evidence="3" key="2">
    <citation type="submission" date="2021-09" db="EMBL/GenBank/DDBJ databases">
        <authorList>
            <person name="Jia N."/>
            <person name="Wang J."/>
            <person name="Shi W."/>
            <person name="Du L."/>
            <person name="Sun Y."/>
            <person name="Zhan W."/>
            <person name="Jiang J."/>
            <person name="Wang Q."/>
            <person name="Zhang B."/>
            <person name="Ji P."/>
            <person name="Sakyi L.B."/>
            <person name="Cui X."/>
            <person name="Yuan T."/>
            <person name="Jiang B."/>
            <person name="Yang W."/>
            <person name="Lam T.T.-Y."/>
            <person name="Chang Q."/>
            <person name="Ding S."/>
            <person name="Wang X."/>
            <person name="Zhu J."/>
            <person name="Ruan X."/>
            <person name="Zhao L."/>
            <person name="Wei J."/>
            <person name="Que T."/>
            <person name="Du C."/>
            <person name="Cheng J."/>
            <person name="Dai P."/>
            <person name="Han X."/>
            <person name="Huang E."/>
            <person name="Gao Y."/>
            <person name="Liu J."/>
            <person name="Shao H."/>
            <person name="Ye R."/>
            <person name="Li L."/>
            <person name="Wei W."/>
            <person name="Wang X."/>
            <person name="Wang C."/>
            <person name="Huo Q."/>
            <person name="Li W."/>
            <person name="Guo W."/>
            <person name="Chen H."/>
            <person name="Chen S."/>
            <person name="Zhou L."/>
            <person name="Zhou L."/>
            <person name="Ni X."/>
            <person name="Tian J."/>
            <person name="Zhou Y."/>
            <person name="Sheng Y."/>
            <person name="Liu T."/>
            <person name="Pan Y."/>
            <person name="Xia L."/>
            <person name="Li J."/>
            <person name="Zhao F."/>
            <person name="Cao W."/>
        </authorList>
    </citation>
    <scope>NUCLEOTIDE SEQUENCE</scope>
    <source>
        <strain evidence="3">Rsan-2018</strain>
        <tissue evidence="3">Larvae</tissue>
    </source>
</reference>
<evidence type="ECO:0000313" key="4">
    <source>
        <dbReference type="Proteomes" id="UP000821837"/>
    </source>
</evidence>
<keyword evidence="4" id="KW-1185">Reference proteome</keyword>
<protein>
    <recommendedName>
        <fullName evidence="2">Mutator-like transposase domain-containing protein</fullName>
    </recommendedName>
</protein>
<feature type="compositionally biased region" description="Basic and acidic residues" evidence="1">
    <location>
        <begin position="372"/>
        <end position="391"/>
    </location>
</feature>
<feature type="region of interest" description="Disordered" evidence="1">
    <location>
        <begin position="1"/>
        <end position="128"/>
    </location>
</feature>
<proteinExistence type="predicted"/>
<dbReference type="Proteomes" id="UP000821837">
    <property type="component" value="Chromosome 3"/>
</dbReference>
<accession>A0A9D4Q332</accession>
<feature type="domain" description="Mutator-like transposase" evidence="2">
    <location>
        <begin position="194"/>
        <end position="297"/>
    </location>
</feature>
<dbReference type="AlphaFoldDB" id="A0A9D4Q332"/>
<dbReference type="Pfam" id="PF20700">
    <property type="entry name" value="Mutator"/>
    <property type="match status" value="1"/>
</dbReference>
<comment type="caution">
    <text evidence="3">The sequence shown here is derived from an EMBL/GenBank/DDBJ whole genome shotgun (WGS) entry which is preliminary data.</text>
</comment>
<organism evidence="3 4">
    <name type="scientific">Rhipicephalus sanguineus</name>
    <name type="common">Brown dog tick</name>
    <name type="synonym">Ixodes sanguineus</name>
    <dbReference type="NCBI Taxonomy" id="34632"/>
    <lineage>
        <taxon>Eukaryota</taxon>
        <taxon>Metazoa</taxon>
        <taxon>Ecdysozoa</taxon>
        <taxon>Arthropoda</taxon>
        <taxon>Chelicerata</taxon>
        <taxon>Arachnida</taxon>
        <taxon>Acari</taxon>
        <taxon>Parasitiformes</taxon>
        <taxon>Ixodida</taxon>
        <taxon>Ixodoidea</taxon>
        <taxon>Ixodidae</taxon>
        <taxon>Rhipicephalinae</taxon>
        <taxon>Rhipicephalus</taxon>
        <taxon>Rhipicephalus</taxon>
    </lineage>
</organism>
<evidence type="ECO:0000259" key="2">
    <source>
        <dbReference type="Pfam" id="PF20700"/>
    </source>
</evidence>
<feature type="compositionally biased region" description="Basic and acidic residues" evidence="1">
    <location>
        <begin position="62"/>
        <end position="86"/>
    </location>
</feature>